<dbReference type="Proteomes" id="UP001172673">
    <property type="component" value="Unassembled WGS sequence"/>
</dbReference>
<reference evidence="6" key="1">
    <citation type="submission" date="2022-10" db="EMBL/GenBank/DDBJ databases">
        <title>Culturing micro-colonial fungi from biological soil crusts in the Mojave desert and describing Neophaeococcomyces mojavensis, and introducing the new genera and species Taxawa tesnikishii.</title>
        <authorList>
            <person name="Kurbessoian T."/>
            <person name="Stajich J.E."/>
        </authorList>
    </citation>
    <scope>NUCLEOTIDE SEQUENCE</scope>
    <source>
        <strain evidence="6">TK_41</strain>
    </source>
</reference>
<feature type="region of interest" description="Disordered" evidence="3">
    <location>
        <begin position="701"/>
        <end position="826"/>
    </location>
</feature>
<feature type="compositionally biased region" description="Polar residues" evidence="3">
    <location>
        <begin position="75"/>
        <end position="85"/>
    </location>
</feature>
<feature type="domain" description="Mon2/Sec7/BIG1-like dimerisation and cyclophilin-binding" evidence="5">
    <location>
        <begin position="885"/>
        <end position="1050"/>
    </location>
</feature>
<dbReference type="Pfam" id="PF12783">
    <property type="entry name" value="Sec7-like_HUS"/>
    <property type="match status" value="1"/>
</dbReference>
<evidence type="ECO:0000313" key="6">
    <source>
        <dbReference type="EMBL" id="KAJ9602049.1"/>
    </source>
</evidence>
<evidence type="ECO:0000313" key="7">
    <source>
        <dbReference type="Proteomes" id="UP001172673"/>
    </source>
</evidence>
<feature type="region of interest" description="Disordered" evidence="3">
    <location>
        <begin position="1487"/>
        <end position="1512"/>
    </location>
</feature>
<dbReference type="InterPro" id="IPR016024">
    <property type="entry name" value="ARM-type_fold"/>
</dbReference>
<feature type="region of interest" description="Disordered" evidence="3">
    <location>
        <begin position="1052"/>
        <end position="1075"/>
    </location>
</feature>
<feature type="compositionally biased region" description="Basic and acidic residues" evidence="3">
    <location>
        <begin position="1352"/>
        <end position="1364"/>
    </location>
</feature>
<feature type="compositionally biased region" description="Acidic residues" evidence="3">
    <location>
        <begin position="28"/>
        <end position="39"/>
    </location>
</feature>
<dbReference type="SUPFAM" id="SSF48371">
    <property type="entry name" value="ARM repeat"/>
    <property type="match status" value="1"/>
</dbReference>
<feature type="compositionally biased region" description="Polar residues" evidence="3">
    <location>
        <begin position="1487"/>
        <end position="1504"/>
    </location>
</feature>
<keyword evidence="1" id="KW-0813">Transport</keyword>
<evidence type="ECO:0000259" key="4">
    <source>
        <dbReference type="Pfam" id="PF12783"/>
    </source>
</evidence>
<dbReference type="PANTHER" id="PTHR22684">
    <property type="entry name" value="NULP1-RELATED"/>
    <property type="match status" value="1"/>
</dbReference>
<feature type="compositionally biased region" description="Acidic residues" evidence="3">
    <location>
        <begin position="711"/>
        <end position="723"/>
    </location>
</feature>
<dbReference type="Pfam" id="PF16213">
    <property type="entry name" value="DCB"/>
    <property type="match status" value="1"/>
</dbReference>
<dbReference type="Pfam" id="PF04910">
    <property type="entry name" value="Tcf25"/>
    <property type="match status" value="1"/>
</dbReference>
<dbReference type="EMBL" id="JAPDRK010000029">
    <property type="protein sequence ID" value="KAJ9602049.1"/>
    <property type="molecule type" value="Genomic_DNA"/>
</dbReference>
<keyword evidence="2" id="KW-0653">Protein transport</keyword>
<feature type="compositionally biased region" description="Basic and acidic residues" evidence="3">
    <location>
        <begin position="9"/>
        <end position="27"/>
    </location>
</feature>
<evidence type="ECO:0000259" key="5">
    <source>
        <dbReference type="Pfam" id="PF16213"/>
    </source>
</evidence>
<dbReference type="GO" id="GO:1990116">
    <property type="term" value="P:ribosome-associated ubiquitin-dependent protein catabolic process"/>
    <property type="evidence" value="ECO:0007669"/>
    <property type="project" value="TreeGrafter"/>
</dbReference>
<feature type="region of interest" description="Disordered" evidence="3">
    <location>
        <begin position="1352"/>
        <end position="1387"/>
    </location>
</feature>
<dbReference type="InterPro" id="IPR006994">
    <property type="entry name" value="TCF25/Rqc1"/>
</dbReference>
<dbReference type="GO" id="GO:1990112">
    <property type="term" value="C:RQC complex"/>
    <property type="evidence" value="ECO:0007669"/>
    <property type="project" value="TreeGrafter"/>
</dbReference>
<feature type="domain" description="Mon2/Sec7/BIG1-like HUS" evidence="4">
    <location>
        <begin position="1078"/>
        <end position="1227"/>
    </location>
</feature>
<dbReference type="InterPro" id="IPR032691">
    <property type="entry name" value="Mon2/Sec7/BIG1-like_HUS"/>
</dbReference>
<evidence type="ECO:0000256" key="3">
    <source>
        <dbReference type="SAM" id="MobiDB-lite"/>
    </source>
</evidence>
<name>A0AA38WVQ6_9EURO</name>
<dbReference type="GO" id="GO:0015031">
    <property type="term" value="P:protein transport"/>
    <property type="evidence" value="ECO:0007669"/>
    <property type="project" value="UniProtKB-KW"/>
</dbReference>
<dbReference type="InterPro" id="IPR032629">
    <property type="entry name" value="DCB_dom"/>
</dbReference>
<feature type="compositionally biased region" description="Basic residues" evidence="3">
    <location>
        <begin position="96"/>
        <end position="109"/>
    </location>
</feature>
<feature type="compositionally biased region" description="Basic and acidic residues" evidence="3">
    <location>
        <begin position="110"/>
        <end position="125"/>
    </location>
</feature>
<protein>
    <submittedName>
        <fullName evidence="6">Endocytosis and vacuole integrity protein</fullName>
    </submittedName>
</protein>
<accession>A0AA38WVQ6</accession>
<organism evidence="6 7">
    <name type="scientific">Cladophialophora chaetospira</name>
    <dbReference type="NCBI Taxonomy" id="386627"/>
    <lineage>
        <taxon>Eukaryota</taxon>
        <taxon>Fungi</taxon>
        <taxon>Dikarya</taxon>
        <taxon>Ascomycota</taxon>
        <taxon>Pezizomycotina</taxon>
        <taxon>Eurotiomycetes</taxon>
        <taxon>Chaetothyriomycetidae</taxon>
        <taxon>Chaetothyriales</taxon>
        <taxon>Herpotrichiellaceae</taxon>
        <taxon>Cladophialophora</taxon>
    </lineage>
</organism>
<evidence type="ECO:0000256" key="1">
    <source>
        <dbReference type="ARBA" id="ARBA00022448"/>
    </source>
</evidence>
<keyword evidence="7" id="KW-1185">Reference proteome</keyword>
<evidence type="ECO:0000256" key="2">
    <source>
        <dbReference type="ARBA" id="ARBA00022927"/>
    </source>
</evidence>
<comment type="caution">
    <text evidence="6">The sequence shown here is derived from an EMBL/GenBank/DDBJ whole genome shotgun (WGS) entry which is preliminary data.</text>
</comment>
<dbReference type="GO" id="GO:0005794">
    <property type="term" value="C:Golgi apparatus"/>
    <property type="evidence" value="ECO:0007669"/>
    <property type="project" value="UniProtKB-ARBA"/>
</dbReference>
<gene>
    <name evidence="6" type="primary">MON2</name>
    <name evidence="6" type="ORF">H2200_013409</name>
</gene>
<dbReference type="PANTHER" id="PTHR22684:SF0">
    <property type="entry name" value="RIBOSOME QUALITY CONTROL COMPLEX SUBUNIT TCF25"/>
    <property type="match status" value="1"/>
</dbReference>
<feature type="compositionally biased region" description="Basic and acidic residues" evidence="3">
    <location>
        <begin position="1053"/>
        <end position="1067"/>
    </location>
</feature>
<dbReference type="GO" id="GO:0072344">
    <property type="term" value="P:rescue of stalled ribosome"/>
    <property type="evidence" value="ECO:0007669"/>
    <property type="project" value="TreeGrafter"/>
</dbReference>
<feature type="compositionally biased region" description="Acidic residues" evidence="3">
    <location>
        <begin position="54"/>
        <end position="66"/>
    </location>
</feature>
<feature type="compositionally biased region" description="Polar residues" evidence="3">
    <location>
        <begin position="1636"/>
        <end position="1648"/>
    </location>
</feature>
<proteinExistence type="predicted"/>
<sequence length="2619" mass="288039">MSSRALRKLQREQELQRQVEAAKKAYEEAEDSEDSEDVADPTPASSRPKNAFDMLEDVEDQEESNADEASARAQPESSAKSDNPPSTAPHPTLSSKSKKKKKKTKKKGKSKAEESGEQKEESGDEVDRALKALAAKDGRGATALSGSHTPTWESRATKLLAIDSHNLNPVNEMKSLFGNIVLEDQESRSSPRNQRRREQNQQGGVDLATALTGRYSVASKGKELGALAHRRNVFVQGKEEWPLATSGGLSMEWLKADSESKASSEKQYNIMHNNTYRETQAHFRAAVELMDPQRMIGLLSMYPYHIATLLQVSEIAKHQGDHAVSGDLVERALFSFGKSVHSTFPAALRSGVARVPFNKPANRELYLAIWRCIKNLEMRGTWRTAFEWSKILLQLDPLTDPFGVTLMIDQLALRGRQHAQLIELCSDDAYGQAWDFLPNIQISLALAYLRSNKPRDARSRLAVAMHKYPYILSALASALDISPLPKTLWAKLPSTDAEKLYTELYVARAKDLWNTPETISLLGEVAETLSHYKDAISAAPEAPKLEISLEEARHIMLLETPALIALLPRKFTIMPTSSSDVLPPPDSQSDLVARAPGAGPRGGGDAMQTIFNAAGATAGTAGSLLTRIMNWFTADATAEDPQGESQGQAALRDLQDQLGGDIPPEMIQEWLQMQIEDVEEQDLGEGVTPAGLGLAGGWDYYEEANGANSTPDEDDDEGDDSMPDLESIPDTNTPAEPEPASYPRHAARVEDADEEDEERGSGRPQPSPRAILRHVDSDDEVDISPPPQSPPRSTLPVQPSQPAPQRVPAPQTSSTPATASADEFSDPQRLQRWLLTTGLTDLQSNPGNGESLKQYMKRLKQLPARQQDWIIRMVGQRAGGDVEQKAELTSLISDSKRKYSDVRTAAEQSLSDIKAISVTSETQLAGDLCRKNRFIEPFILACKTKNTKLATAGTVCLQRLTASKAVPRVRLPDVLDAFQEGLSAGYEPQLKILQTLPSLLQLYADDVHGDILASILELCAVLQSSKTAIVSNTAAATFQQLVSSVFENASTGDRLRTSDEHGGRDPNDGNLRANPPDDAQRLFEDFCVLLDHQKPQFLRVDGLPPAFLLESLHTIMSSHGSLLVSQEHHDSSWPRHLLHGLSAILARKDNFGTTVRALSIMLLVLRGRATSLRDQVVPVIPTLIGALEKDTNSPWRRALFLEFFRNLCSDFNVMRQIFTAFDIGKDSARFFGQLMSALVRIASEDPSLIGLGRQSTVPIQRTTDPKSEEAASIEAQGLGGAITTVASADSSTTGISVEWSLVTVPLLDQRDRQTAPVIPSTYIYTLVLGCVASLCDGLSKFVMPLSVPNRVSQREPSEVGHKDSSATAQTDEEPIRKQTKPTLASQKHQRLVNPLTLKGHRLLAQIQVSADIIEACWPAALATCSTFLNAALDSEFYHALIRSVQKLAQVSGVLELSTPRDALLTTLAKSSIPVNASNIIAGFQNAKSGQDGNADQSDLSNGVRSPTEPPPMPTFQITSSPLNVRHLLCLRALLNLGIALGPTLEKDAWFILIETLQTVEALIAMPTSITATSQSASPRIGSPGSEGQSTLATEIAAAQAATKRMLENTRGFNAASFTEIVHAMLRLLGQNGKDTNAELSEQPITSPITPVKLGAPKPGHHMSRSVSGLWTKSKTLEVEIGFVLNKLSELSRINISRFASSVEQECSWTLIGGRLLRLSQDASISVTHRIHAASIIDLISMEAVKVLDDSRFEAEEADTIRFRCLRALLQQMDTFEETRGGKHESVDMEIHKRLLDALESMLSHSGESLSSCWPIALEILSVTFSKRGQNQPHLGDATIEQAETDAQTAQILRIAFRSIQLIASDFLGVLDDSSLAQLAHLLREFGIQYYDLNVALTSTTLLWSLASHVLSKIDKIDIRALPSRDNEAAKSSPRQAFTSGVIWSDILLELVELCKDKRADVRNAAIRVLLRMLDASSESLSPNTWAVSLKVGPFEIIRYCMLEYGADKTQQMAWMASAAQLTDGIIQLICQHLGAIAEDDGFKDTWLQIMDVLKGILQTRSLSAFALAFSNISQVVSASKILTNLNEEALVEPAVQLWTDYHPASIREELQADGRPVDEQSNQQAFTSHAHVLVEAYKTDPTTVSEILQDRLPAFMDSIERGLMLCTHPPYTSDVKSMAPEQKELCDCLDILRSLLKDEISKYSGFFLRLLTLTLDIQDAKIVFQQKKSSLSKSAQKPTFIAFAAACLDYFRNLILEHADNHDFVRTLTAHDACQVLSAVISTKYTKIPTNNQAPLWRNATVTAVVLLEALRKHASHNRLLQDSSHMGDLAPQIISIAVNILQPGGLSNPPAPEHKQEALLEDEIFDIEHFELLHKAIVPIFDNTDTITEQRCKEYAIVLFKASLLAKPWFYDIPDDLVNEPLKNLSQVRPGSVHRPVFAVRRQICYAALKALFELVQQGDSSNTERSHTLACAAAPYLILRVVHPFKTLLADQRLRSLTPPPMPQQVEVQVILSKFVDLRSDGYALQKMMSSLDTPNQATGRVNLTGETLRMNDDGKGHLRILYSMMLRVQKFWLGLPRLTGPGARAWQDDEPGRGIHEALERWQRVIAEGTGFQGFE</sequence>
<feature type="region of interest" description="Disordered" evidence="3">
    <location>
        <begin position="1636"/>
        <end position="1666"/>
    </location>
</feature>
<feature type="region of interest" description="Disordered" evidence="3">
    <location>
        <begin position="183"/>
        <end position="204"/>
    </location>
</feature>
<feature type="region of interest" description="Disordered" evidence="3">
    <location>
        <begin position="1"/>
        <end position="125"/>
    </location>
</feature>